<dbReference type="GO" id="GO:0005525">
    <property type="term" value="F:GTP binding"/>
    <property type="evidence" value="ECO:0007669"/>
    <property type="project" value="UniProtKB-KW"/>
</dbReference>
<dbReference type="SUPFAM" id="SSF50447">
    <property type="entry name" value="Translation proteins"/>
    <property type="match status" value="1"/>
</dbReference>
<dbReference type="GO" id="GO:0006508">
    <property type="term" value="P:proteolysis"/>
    <property type="evidence" value="ECO:0007669"/>
    <property type="project" value="UniProtKB-KW"/>
</dbReference>
<dbReference type="InterPro" id="IPR009000">
    <property type="entry name" value="Transl_B-barrel_sf"/>
</dbReference>
<sequence>MAEEKVGEVVKFFAKPSVAAVKITQGQLIVGDTIKYVGHTTDICDTVESIEVDNKKVDKAVPGDFIGIKVSGRVRPGDEVFKVISE</sequence>
<dbReference type="AlphaFoldDB" id="A0A1H7UR78"/>
<reference evidence="1 2" key="1">
    <citation type="submission" date="2016-10" db="EMBL/GenBank/DDBJ databases">
        <authorList>
            <person name="de Groot N.N."/>
        </authorList>
    </citation>
    <scope>NUCLEOTIDE SEQUENCE [LARGE SCALE GENOMIC DNA]</scope>
    <source>
        <strain evidence="1 2">DSM 8423</strain>
    </source>
</reference>
<dbReference type="GO" id="GO:0008233">
    <property type="term" value="F:peptidase activity"/>
    <property type="evidence" value="ECO:0007669"/>
    <property type="project" value="UniProtKB-KW"/>
</dbReference>
<evidence type="ECO:0000313" key="2">
    <source>
        <dbReference type="Proteomes" id="UP000198744"/>
    </source>
</evidence>
<evidence type="ECO:0000313" key="1">
    <source>
        <dbReference type="EMBL" id="SEL99502.1"/>
    </source>
</evidence>
<protein>
    <submittedName>
        <fullName evidence="1">Putative protease</fullName>
    </submittedName>
</protein>
<organism evidence="1 2">
    <name type="scientific">Syntrophus gentianae</name>
    <dbReference type="NCBI Taxonomy" id="43775"/>
    <lineage>
        <taxon>Bacteria</taxon>
        <taxon>Pseudomonadati</taxon>
        <taxon>Thermodesulfobacteriota</taxon>
        <taxon>Syntrophia</taxon>
        <taxon>Syntrophales</taxon>
        <taxon>Syntrophaceae</taxon>
        <taxon>Syntrophus</taxon>
    </lineage>
</organism>
<gene>
    <name evidence="1" type="ORF">SAMN04489760_10251</name>
</gene>
<proteinExistence type="predicted"/>
<dbReference type="STRING" id="43775.SAMN04489760_10251"/>
<dbReference type="RefSeq" id="WP_093881981.1">
    <property type="nucleotide sequence ID" value="NZ_FOBS01000002.1"/>
</dbReference>
<accession>A0A1H7UR78</accession>
<keyword evidence="1" id="KW-0645">Protease</keyword>
<dbReference type="Gene3D" id="2.40.30.10">
    <property type="entry name" value="Translation factors"/>
    <property type="match status" value="1"/>
</dbReference>
<keyword evidence="1" id="KW-0378">Hydrolase</keyword>
<name>A0A1H7UR78_9BACT</name>
<dbReference type="EMBL" id="FOBS01000002">
    <property type="protein sequence ID" value="SEL99502.1"/>
    <property type="molecule type" value="Genomic_DNA"/>
</dbReference>
<dbReference type="Proteomes" id="UP000198744">
    <property type="component" value="Unassembled WGS sequence"/>
</dbReference>
<keyword evidence="2" id="KW-1185">Reference proteome</keyword>
<dbReference type="OrthoDB" id="3829909at2"/>